<evidence type="ECO:0000256" key="3">
    <source>
        <dbReference type="ARBA" id="ARBA00023295"/>
    </source>
</evidence>
<keyword evidence="3" id="KW-0326">Glycosidase</keyword>
<dbReference type="InterPro" id="IPR006104">
    <property type="entry name" value="Glyco_hydro_2_N"/>
</dbReference>
<dbReference type="PANTHER" id="PTHR42732">
    <property type="entry name" value="BETA-GALACTOSIDASE"/>
    <property type="match status" value="1"/>
</dbReference>
<reference evidence="10 11" key="1">
    <citation type="submission" date="2023-05" db="EMBL/GenBank/DDBJ databases">
        <title>Novel species of genus Flectobacillus isolated from stream in China.</title>
        <authorList>
            <person name="Lu H."/>
        </authorList>
    </citation>
    <scope>NUCLEOTIDE SEQUENCE [LARGE SCALE GENOMIC DNA]</scope>
    <source>
        <strain evidence="10 11">DC10W</strain>
    </source>
</reference>
<feature type="domain" description="DUF4982" evidence="9">
    <location>
        <begin position="629"/>
        <end position="683"/>
    </location>
</feature>
<evidence type="ECO:0000256" key="2">
    <source>
        <dbReference type="ARBA" id="ARBA00022801"/>
    </source>
</evidence>
<dbReference type="InterPro" id="IPR032311">
    <property type="entry name" value="DUF4982"/>
</dbReference>
<name>A0ABT6YPP4_9BACT</name>
<dbReference type="Gene3D" id="2.60.120.430">
    <property type="entry name" value="Galactose-binding lectin"/>
    <property type="match status" value="1"/>
</dbReference>
<dbReference type="Pfam" id="PF02837">
    <property type="entry name" value="Glyco_hydro_2_N"/>
    <property type="match status" value="1"/>
</dbReference>
<dbReference type="RefSeq" id="WP_283370527.1">
    <property type="nucleotide sequence ID" value="NZ_JASHID010000010.1"/>
</dbReference>
<dbReference type="Gene3D" id="2.60.40.10">
    <property type="entry name" value="Immunoglobulins"/>
    <property type="match status" value="2"/>
</dbReference>
<evidence type="ECO:0000259" key="9">
    <source>
        <dbReference type="Pfam" id="PF16355"/>
    </source>
</evidence>
<proteinExistence type="inferred from homology"/>
<dbReference type="PANTHER" id="PTHR42732:SF1">
    <property type="entry name" value="BETA-MANNOSIDASE"/>
    <property type="match status" value="1"/>
</dbReference>
<dbReference type="Gene3D" id="2.60.120.260">
    <property type="entry name" value="Galactose-binding domain-like"/>
    <property type="match status" value="2"/>
</dbReference>
<evidence type="ECO:0000259" key="7">
    <source>
        <dbReference type="Pfam" id="PF02837"/>
    </source>
</evidence>
<dbReference type="Pfam" id="PF16355">
    <property type="entry name" value="DUF4982"/>
    <property type="match status" value="1"/>
</dbReference>
<keyword evidence="2" id="KW-0378">Hydrolase</keyword>
<dbReference type="SUPFAM" id="SSF49303">
    <property type="entry name" value="beta-Galactosidase/glucuronidase domain"/>
    <property type="match status" value="1"/>
</dbReference>
<feature type="chain" id="PRO_5045880218" evidence="4">
    <location>
        <begin position="24"/>
        <end position="1161"/>
    </location>
</feature>
<evidence type="ECO:0000313" key="11">
    <source>
        <dbReference type="Proteomes" id="UP001236569"/>
    </source>
</evidence>
<evidence type="ECO:0000256" key="4">
    <source>
        <dbReference type="SAM" id="SignalP"/>
    </source>
</evidence>
<dbReference type="Pfam" id="PF02836">
    <property type="entry name" value="Glyco_hydro_2_C"/>
    <property type="match status" value="1"/>
</dbReference>
<dbReference type="InterPro" id="IPR006103">
    <property type="entry name" value="Glyco_hydro_2_cat"/>
</dbReference>
<gene>
    <name evidence="10" type="ORF">QM480_14505</name>
</gene>
<accession>A0ABT6YPP4</accession>
<dbReference type="InterPro" id="IPR036156">
    <property type="entry name" value="Beta-gal/glucu_dom_sf"/>
</dbReference>
<sequence length="1161" mass="131706">MFTRRRYCTILIFFLGFLFSAKSQRQDISLNDNWLTTVHESNIHAYDGFEKNTFATQSWKSVQVPHNWDQYDGYRRLTHGNKHGYAWYRKSFTVNSSHKNKRYFLYFEGVGSYATVWLNGKLLGTHAGGRTTFQLDATNYILLNNQENILAVRANHPAEIQDLPWVCGGCSTERGFSEGSQPMGIFRPVHLLITEPIRIAPFGVHIWNDTTITTQKAQLYGSVEIQNLSTKKSSIKIVHELRNQDNQLIVSSNNIYSLSAKTTETIPISLPSITNPKLWSPEQPYLYQMVTKIYENGKLLDIQQTSYGIRFIKWLKKPNGQKQLLVNGKLFFINGIAEYEHLLGNSHAFSAEQIKTRVGMVKAAGFNAFRDAHQPHNLRYQDYWDKDGILWWPQMAAHIWYDSPAFRQNFKTLLKDWVRERRNSPSIILWGLENESTLPEDFAKECTQIIRELDPTASIQRLVTTCNGGKGTDWDVPQNWTGTYGGDPAKYAEDLERQVLVGEYGAWRTVDLHQEKTVAGTFSEEAIGELMQLKLRLAEAAKQNSVGHFFWLLTSHDNPGRVQSGEALRELDRIGPVNYKGLLTPWEEPADIFYLFRATYAPAKTQPMVYIVSHTWPDRWTQTGIKSGIKVYSNCDEVELFNDLNISLGKQKRGKESVFTWDNVAIQYNVLIAKGYVNGKKVAEDIVQLHHLPTAPAWSAQKSLTKSIITHNPQKHYLYRVNCGGDSYTDKNKSLWLADQAKTPQNQWGYISWANDFEGIPKAYASQRRTFDPITNTTDDELFQSFRYGRDKLSYQFALPDGQYEVELYFIEPWHGTGGGYNYSGWRLFDVAFNGKTVLKNLDIWKEAGHDAVLKKTIPFQVKGGKLNISFSQIASGQAIISAIAIASTEKKSTFSASSNTLISSAKTIKTWLDTGKPLFKNSQESYVGLPPVLYGAEYLFSEKSEKLYKLALNEIGDIYVGIDSTKALPKTLEAFENTQSYIQSTQKVYRVFKKRVQAKTEVELNFNAIDAEPLIFALTASTLQPPFDLKTTTTYKATEAKGIGEGIKKMAFLGKERMSIVKKGQNSIQWTISTGVADTYSLTIKYHNPTTETIYGKLSISLIDGTIIKSNERVALVPTKTGKWNYVSTTTGTMINAGKYHIVLELDDATELHLDALDIQ</sequence>
<evidence type="ECO:0000256" key="1">
    <source>
        <dbReference type="ARBA" id="ARBA00007401"/>
    </source>
</evidence>
<dbReference type="PRINTS" id="PR00132">
    <property type="entry name" value="GLHYDRLASE2"/>
</dbReference>
<feature type="signal peptide" evidence="4">
    <location>
        <begin position="1"/>
        <end position="23"/>
    </location>
</feature>
<dbReference type="InterPro" id="IPR006102">
    <property type="entry name" value="Ig-like_GH2"/>
</dbReference>
<keyword evidence="11" id="KW-1185">Reference proteome</keyword>
<keyword evidence="4" id="KW-0732">Signal</keyword>
<evidence type="ECO:0000313" key="10">
    <source>
        <dbReference type="EMBL" id="MDI9865551.1"/>
    </source>
</evidence>
<dbReference type="InterPro" id="IPR021720">
    <property type="entry name" value="Malectin_dom"/>
</dbReference>
<comment type="similarity">
    <text evidence="1">Belongs to the glycosyl hydrolase 2 family.</text>
</comment>
<feature type="domain" description="Glycoside hydrolase family 2 catalytic" evidence="6">
    <location>
        <begin position="321"/>
        <end position="460"/>
    </location>
</feature>
<feature type="domain" description="Malectin" evidence="8">
    <location>
        <begin position="718"/>
        <end position="883"/>
    </location>
</feature>
<dbReference type="SUPFAM" id="SSF51445">
    <property type="entry name" value="(Trans)glycosidases"/>
    <property type="match status" value="1"/>
</dbReference>
<dbReference type="InterPro" id="IPR008979">
    <property type="entry name" value="Galactose-bd-like_sf"/>
</dbReference>
<organism evidence="10 11">
    <name type="scientific">Flectobacillus longus</name>
    <dbReference type="NCBI Taxonomy" id="2984207"/>
    <lineage>
        <taxon>Bacteria</taxon>
        <taxon>Pseudomonadati</taxon>
        <taxon>Bacteroidota</taxon>
        <taxon>Cytophagia</taxon>
        <taxon>Cytophagales</taxon>
        <taxon>Flectobacillaceae</taxon>
        <taxon>Flectobacillus</taxon>
    </lineage>
</organism>
<dbReference type="SUPFAM" id="SSF49785">
    <property type="entry name" value="Galactose-binding domain-like"/>
    <property type="match status" value="2"/>
</dbReference>
<dbReference type="InterPro" id="IPR017853">
    <property type="entry name" value="GH"/>
</dbReference>
<dbReference type="InterPro" id="IPR051913">
    <property type="entry name" value="GH2_Domain-Containing"/>
</dbReference>
<comment type="caution">
    <text evidence="10">The sequence shown here is derived from an EMBL/GenBank/DDBJ whole genome shotgun (WGS) entry which is preliminary data.</text>
</comment>
<evidence type="ECO:0000259" key="5">
    <source>
        <dbReference type="Pfam" id="PF00703"/>
    </source>
</evidence>
<feature type="domain" description="Glycoside hydrolase family 2 immunoglobulin-like beta-sandwich" evidence="5">
    <location>
        <begin position="205"/>
        <end position="310"/>
    </location>
</feature>
<dbReference type="Proteomes" id="UP001236569">
    <property type="component" value="Unassembled WGS sequence"/>
</dbReference>
<protein>
    <submittedName>
        <fullName evidence="10">Malectin domain-containing carbohydrate-binding protein</fullName>
    </submittedName>
</protein>
<dbReference type="InterPro" id="IPR013783">
    <property type="entry name" value="Ig-like_fold"/>
</dbReference>
<feature type="domain" description="Glycosyl hydrolases family 2 sugar binding" evidence="7">
    <location>
        <begin position="30"/>
        <end position="192"/>
    </location>
</feature>
<evidence type="ECO:0000259" key="8">
    <source>
        <dbReference type="Pfam" id="PF11721"/>
    </source>
</evidence>
<dbReference type="Pfam" id="PF00703">
    <property type="entry name" value="Glyco_hydro_2"/>
    <property type="match status" value="1"/>
</dbReference>
<evidence type="ECO:0000259" key="6">
    <source>
        <dbReference type="Pfam" id="PF02836"/>
    </source>
</evidence>
<dbReference type="Pfam" id="PF11721">
    <property type="entry name" value="Malectin"/>
    <property type="match status" value="1"/>
</dbReference>
<dbReference type="EMBL" id="JASHID010000010">
    <property type="protein sequence ID" value="MDI9865551.1"/>
    <property type="molecule type" value="Genomic_DNA"/>
</dbReference>
<dbReference type="Gene3D" id="3.20.20.80">
    <property type="entry name" value="Glycosidases"/>
    <property type="match status" value="1"/>
</dbReference>
<dbReference type="InterPro" id="IPR006101">
    <property type="entry name" value="Glyco_hydro_2"/>
</dbReference>